<evidence type="ECO:0000313" key="6">
    <source>
        <dbReference type="EMBL" id="MFC6153101.1"/>
    </source>
</evidence>
<dbReference type="EMBL" id="JBHSQI010000002">
    <property type="protein sequence ID" value="MFC6153101.1"/>
    <property type="molecule type" value="Genomic_DNA"/>
</dbReference>
<dbReference type="RefSeq" id="WP_128219301.1">
    <property type="nucleotide sequence ID" value="NZ_CP034929.1"/>
</dbReference>
<accession>A0ABW1QUB3</accession>
<name>A0ABW1QUB3_9ACTN</name>
<comment type="caution">
    <text evidence="6">The sequence shown here is derived from an EMBL/GenBank/DDBJ whole genome shotgun (WGS) entry which is preliminary data.</text>
</comment>
<dbReference type="SUPFAM" id="SSF52788">
    <property type="entry name" value="Phosphotyrosine protein phosphatases I"/>
    <property type="match status" value="1"/>
</dbReference>
<evidence type="ECO:0000313" key="7">
    <source>
        <dbReference type="Proteomes" id="UP001596098"/>
    </source>
</evidence>
<dbReference type="Gene3D" id="3.40.50.2300">
    <property type="match status" value="1"/>
</dbReference>
<gene>
    <name evidence="6" type="ORF">ACFPWU_05420</name>
</gene>
<dbReference type="Proteomes" id="UP001596098">
    <property type="component" value="Unassembled WGS sequence"/>
</dbReference>
<dbReference type="CDD" id="cd16343">
    <property type="entry name" value="LMWPTP"/>
    <property type="match status" value="1"/>
</dbReference>
<dbReference type="InterPro" id="IPR036196">
    <property type="entry name" value="Ptyr_pPase_sf"/>
</dbReference>
<dbReference type="PANTHER" id="PTHR11717:SF7">
    <property type="entry name" value="LOW MOLECULAR WEIGHT PHOSPHOTYROSINE PROTEIN PHOSPHATASE"/>
    <property type="match status" value="1"/>
</dbReference>
<organism evidence="6 7">
    <name type="scientific">Nocardioides yefusunii</name>
    <dbReference type="NCBI Taxonomy" id="2500546"/>
    <lineage>
        <taxon>Bacteria</taxon>
        <taxon>Bacillati</taxon>
        <taxon>Actinomycetota</taxon>
        <taxon>Actinomycetes</taxon>
        <taxon>Propionibacteriales</taxon>
        <taxon>Nocardioidaceae</taxon>
        <taxon>Nocardioides</taxon>
    </lineage>
</organism>
<keyword evidence="7" id="KW-1185">Reference proteome</keyword>
<keyword evidence="3 6" id="KW-0378">Hydrolase</keyword>
<dbReference type="InterPro" id="IPR017867">
    <property type="entry name" value="Tyr_phospatase_low_mol_wt"/>
</dbReference>
<dbReference type="Pfam" id="PF01451">
    <property type="entry name" value="LMWPc"/>
    <property type="match status" value="1"/>
</dbReference>
<dbReference type="PRINTS" id="PR00719">
    <property type="entry name" value="LMWPTPASE"/>
</dbReference>
<proteinExistence type="inferred from homology"/>
<dbReference type="InterPro" id="IPR050438">
    <property type="entry name" value="LMW_PTPase"/>
</dbReference>
<protein>
    <recommendedName>
        <fullName evidence="2">protein-tyrosine-phosphatase</fullName>
        <ecNumber evidence="2">3.1.3.48</ecNumber>
    </recommendedName>
</protein>
<dbReference type="PANTHER" id="PTHR11717">
    <property type="entry name" value="LOW MOLECULAR WEIGHT PROTEIN TYROSINE PHOSPHATASE"/>
    <property type="match status" value="1"/>
</dbReference>
<dbReference type="InterPro" id="IPR023485">
    <property type="entry name" value="Ptyr_pPase"/>
</dbReference>
<feature type="domain" description="Phosphotyrosine protein phosphatase I" evidence="5">
    <location>
        <begin position="21"/>
        <end position="167"/>
    </location>
</feature>
<evidence type="ECO:0000256" key="3">
    <source>
        <dbReference type="ARBA" id="ARBA00022801"/>
    </source>
</evidence>
<evidence type="ECO:0000256" key="4">
    <source>
        <dbReference type="ARBA" id="ARBA00022912"/>
    </source>
</evidence>
<dbReference type="EC" id="3.1.3.48" evidence="2"/>
<evidence type="ECO:0000256" key="2">
    <source>
        <dbReference type="ARBA" id="ARBA00013064"/>
    </source>
</evidence>
<evidence type="ECO:0000259" key="5">
    <source>
        <dbReference type="SMART" id="SM00226"/>
    </source>
</evidence>
<keyword evidence="4" id="KW-0904">Protein phosphatase</keyword>
<evidence type="ECO:0000256" key="1">
    <source>
        <dbReference type="ARBA" id="ARBA00011063"/>
    </source>
</evidence>
<dbReference type="SMART" id="SM00226">
    <property type="entry name" value="LMWPc"/>
    <property type="match status" value="1"/>
</dbReference>
<comment type="similarity">
    <text evidence="1">Belongs to the low molecular weight phosphotyrosine protein phosphatase family.</text>
</comment>
<sequence length="181" mass="19445">MSGRTTEPRTSVPAPRTPGRYRVAAVCLGNICRSPVADVVLSARVAEAGLADVVEVVSAGTAGYHVGGGMDPRSAATLSAAGYDPTRHRAQQFWPTWHDECDLVLVMDRSNLRDVGPGERTFLFRDFDPVGTGCEVPDPYYGGEDGFREVLEMVERTSERVVALIAAQMTDADTVGSQEQA</sequence>
<reference evidence="7" key="1">
    <citation type="journal article" date="2019" name="Int. J. Syst. Evol. Microbiol.">
        <title>The Global Catalogue of Microorganisms (GCM) 10K type strain sequencing project: providing services to taxonomists for standard genome sequencing and annotation.</title>
        <authorList>
            <consortium name="The Broad Institute Genomics Platform"/>
            <consortium name="The Broad Institute Genome Sequencing Center for Infectious Disease"/>
            <person name="Wu L."/>
            <person name="Ma J."/>
        </authorList>
    </citation>
    <scope>NUCLEOTIDE SEQUENCE [LARGE SCALE GENOMIC DNA]</scope>
    <source>
        <strain evidence="7">DFY28</strain>
    </source>
</reference>
<dbReference type="GO" id="GO:0004725">
    <property type="term" value="F:protein tyrosine phosphatase activity"/>
    <property type="evidence" value="ECO:0007669"/>
    <property type="project" value="UniProtKB-EC"/>
</dbReference>